<evidence type="ECO:0000313" key="5">
    <source>
        <dbReference type="Proteomes" id="UP001461498"/>
    </source>
</evidence>
<dbReference type="PANTHER" id="PTHR21261">
    <property type="entry name" value="BEAT PROTEIN"/>
    <property type="match status" value="1"/>
</dbReference>
<dbReference type="SUPFAM" id="SSF48726">
    <property type="entry name" value="Immunoglobulin"/>
    <property type="match status" value="1"/>
</dbReference>
<evidence type="ECO:0000256" key="1">
    <source>
        <dbReference type="SAM" id="Coils"/>
    </source>
</evidence>
<gene>
    <name evidence="4" type="ORF">O3M35_003507</name>
</gene>
<evidence type="ECO:0000313" key="4">
    <source>
        <dbReference type="EMBL" id="KAK9498980.1"/>
    </source>
</evidence>
<accession>A0AAW1CLM2</accession>
<proteinExistence type="predicted"/>
<dbReference type="AlphaFoldDB" id="A0AAW1CLM2"/>
<keyword evidence="1" id="KW-0175">Coiled coil</keyword>
<dbReference type="EMBL" id="JAPXFL010000012">
    <property type="protein sequence ID" value="KAK9498980.1"/>
    <property type="molecule type" value="Genomic_DNA"/>
</dbReference>
<feature type="coiled-coil region" evidence="1">
    <location>
        <begin position="259"/>
        <end position="286"/>
    </location>
</feature>
<reference evidence="4 5" key="1">
    <citation type="submission" date="2022-12" db="EMBL/GenBank/DDBJ databases">
        <title>Chromosome-level genome assembly of true bugs.</title>
        <authorList>
            <person name="Ma L."/>
            <person name="Li H."/>
        </authorList>
    </citation>
    <scope>NUCLEOTIDE SEQUENCE [LARGE SCALE GENOMIC DNA]</scope>
    <source>
        <strain evidence="4">Lab_2022b</strain>
    </source>
</reference>
<evidence type="ECO:0000256" key="2">
    <source>
        <dbReference type="SAM" id="MobiDB-lite"/>
    </source>
</evidence>
<organism evidence="4 5">
    <name type="scientific">Rhynocoris fuscipes</name>
    <dbReference type="NCBI Taxonomy" id="488301"/>
    <lineage>
        <taxon>Eukaryota</taxon>
        <taxon>Metazoa</taxon>
        <taxon>Ecdysozoa</taxon>
        <taxon>Arthropoda</taxon>
        <taxon>Hexapoda</taxon>
        <taxon>Insecta</taxon>
        <taxon>Pterygota</taxon>
        <taxon>Neoptera</taxon>
        <taxon>Paraneoptera</taxon>
        <taxon>Hemiptera</taxon>
        <taxon>Heteroptera</taxon>
        <taxon>Panheteroptera</taxon>
        <taxon>Cimicomorpha</taxon>
        <taxon>Reduviidae</taxon>
        <taxon>Harpactorinae</taxon>
        <taxon>Harpactorini</taxon>
        <taxon>Rhynocoris</taxon>
    </lineage>
</organism>
<dbReference type="Gene3D" id="2.60.40.10">
    <property type="entry name" value="Immunoglobulins"/>
    <property type="match status" value="1"/>
</dbReference>
<keyword evidence="5" id="KW-1185">Reference proteome</keyword>
<protein>
    <recommendedName>
        <fullName evidence="3">Ig-like domain-containing protein</fullName>
    </recommendedName>
</protein>
<dbReference type="Proteomes" id="UP001461498">
    <property type="component" value="Unassembled WGS sequence"/>
</dbReference>
<dbReference type="SMART" id="SM00409">
    <property type="entry name" value="IG"/>
    <property type="match status" value="1"/>
</dbReference>
<sequence length="326" mass="37497">MEPIYKNKSSLPKLVHYGSKVTFICKFKLKTSILKSVEWYKDNKLILTFTQKLQPQIEIIQHQNLKIDESKSDMHKIAFYNVTDEFSGNYRCEIITENPNNRTIKSVNLRVFAYPERDPIVFMDKSTYTINEELIANCSSGKTLPPTLLDWFINGIKTDKKSIIKEEIISIGAFYRTLSVIKFKINVDSDKLILECAARILNNLPVTKTSVSISLKRSQNNCSKQFAGSSSGKPTFDSSFFIRTITQKEEEEDEENKDGKLGEERVKQVEENKKEVKDEVGEMVKMVKKMKKWEGKLGRWNEVGIFPVTSGENDDVSQEYEEKGGR</sequence>
<evidence type="ECO:0000259" key="3">
    <source>
        <dbReference type="PROSITE" id="PS50835"/>
    </source>
</evidence>
<dbReference type="PANTHER" id="PTHR21261:SF15">
    <property type="entry name" value="BEATEN PATH IIIA, ISOFORM D-RELATED"/>
    <property type="match status" value="1"/>
</dbReference>
<dbReference type="InterPro" id="IPR036179">
    <property type="entry name" value="Ig-like_dom_sf"/>
</dbReference>
<name>A0AAW1CLM2_9HEMI</name>
<feature type="domain" description="Ig-like" evidence="3">
    <location>
        <begin position="3"/>
        <end position="108"/>
    </location>
</feature>
<dbReference type="InterPro" id="IPR003599">
    <property type="entry name" value="Ig_sub"/>
</dbReference>
<dbReference type="PROSITE" id="PS50835">
    <property type="entry name" value="IG_LIKE"/>
    <property type="match status" value="1"/>
</dbReference>
<dbReference type="InterPro" id="IPR013783">
    <property type="entry name" value="Ig-like_fold"/>
</dbReference>
<feature type="region of interest" description="Disordered" evidence="2">
    <location>
        <begin position="306"/>
        <end position="326"/>
    </location>
</feature>
<dbReference type="InterPro" id="IPR007110">
    <property type="entry name" value="Ig-like_dom"/>
</dbReference>
<comment type="caution">
    <text evidence="4">The sequence shown here is derived from an EMBL/GenBank/DDBJ whole genome shotgun (WGS) entry which is preliminary data.</text>
</comment>